<dbReference type="Gene3D" id="3.40.50.300">
    <property type="entry name" value="P-loop containing nucleotide triphosphate hydrolases"/>
    <property type="match status" value="3"/>
</dbReference>
<organism evidence="12 13">
    <name type="scientific">Bifidobacterium cuniculi</name>
    <dbReference type="NCBI Taxonomy" id="1688"/>
    <lineage>
        <taxon>Bacteria</taxon>
        <taxon>Bacillati</taxon>
        <taxon>Actinomycetota</taxon>
        <taxon>Actinomycetes</taxon>
        <taxon>Bifidobacteriales</taxon>
        <taxon>Bifidobacteriaceae</taxon>
        <taxon>Bifidobacterium</taxon>
    </lineage>
</organism>
<keyword evidence="5 12" id="KW-0347">Helicase</keyword>
<feature type="domain" description="UvrD-like helicase C-terminal" evidence="11">
    <location>
        <begin position="371"/>
        <end position="780"/>
    </location>
</feature>
<dbReference type="Gene3D" id="3.90.320.10">
    <property type="match status" value="1"/>
</dbReference>
<dbReference type="GO" id="GO:0005829">
    <property type="term" value="C:cytosol"/>
    <property type="evidence" value="ECO:0007669"/>
    <property type="project" value="TreeGrafter"/>
</dbReference>
<dbReference type="GO" id="GO:0005524">
    <property type="term" value="F:ATP binding"/>
    <property type="evidence" value="ECO:0007669"/>
    <property type="project" value="UniProtKB-KW"/>
</dbReference>
<keyword evidence="13" id="KW-1185">Reference proteome</keyword>
<keyword evidence="9" id="KW-0234">DNA repair</keyword>
<dbReference type="SUPFAM" id="SSF52540">
    <property type="entry name" value="P-loop containing nucleoside triphosphate hydrolases"/>
    <property type="match status" value="1"/>
</dbReference>
<sequence length="1420" mass="153622">MCAARWKGCTVNEAGMGTQERQAENVRRLLDDPACTRLVSQDAEADGAATLVTGAPGAGKTTLAIGAAQRGMDAFGADAVVLAVPNRTLADDYAPALIRHAGVSTQARPATTLSALAFRLVTAQRAREDAPLPKLLNGAEQDALLRRVLAVHLAHVRAGDDCSTCRLLRDYFANERWMRYVADDWQDAPQDGETPATSQGLLEEGISPAFTAQLRDMLARMDEAGATGERETAVLDAVADAGPSGERLRIQWRLAFALRREYIASIARAYPGEYRLDSSYLQVAGAQAARGLEATDLPRLVVVDDFQDATLAGLSFLEALQVRGTRLLLVGNPDESVQSFRGSHPDYLFAHARTAMHAREARLDAAEHADPTFLDTLAARVSLSIASTEDTDTPLAARPGKLPALPGAWPVCALGEGDPRRRDGTVAGLLYRSASEELENVLWQVKTAHLQQGLRWNDMAVIMHDNDAIRRTGERLRDAGVPVRYSSVTRPLAQEPFVQALFALIELAQLRNDGLERRSMDLATAAAFVRSRVTMIVHSPLLARSRGNELPQPLNMEPVDAALRALQALAAVVEDDRDGEEEGHGLRGLTASWEQLRERVRQAHAARREASGVEILGDDGDDLDFGIDALYLMLARDGSQAVLDAVAGICGTDRERSSRRGEPAQRFRHLWETVDDLAGRLRRLESDAPQFALEAAWISCDVARRWQRDALFNTPAGRAANDRLDTAMRLFEYASGDGVAPTIGTFIDQVRQLQVEADSLARLAPVDDAVTLATPAGAVGHRFRQVWMPGVQEGTWPNLAARNTMFGGEDLVDILLTGMLDEQRDAAAGHGDPAMQRLLATEQKSFLVALTRATDRVVVSAALNDDAAPSDFLYAYLPEHFDRACDADPLTRTYATLGMRDGDDRGSEDDGTDRQGLDVDARGLIALARIALAEHEAGSAEARDAVDTLAMLAHAGFEDADPRNWPFLEPTPVGASAADAPVATARHGAHAHHGPAGEGPAHDDARPRYGDPYGPPTVTLSPSQVDRLWGCPVCARMEQQFAGPQRASVATDYGSIIHDVAQAATEEGWDRADFLADLDRDARVAQVTDLMTERYLAMRPDPEGLEDAEERYRALDRDAETAEILGRIASYFVDSNLPGRYDVGSTGEYEIGTLADAQAEVAFTARFDLADITAAYNAIDGIRPVDVQDMMGIMGALVGGWPDTMRPDLSVRLTGRMDRLEQRTLADGSATVRIIDYKTTGGTYTGAEYFNDLQLVCYQLALAFPEGTGLRGTAAVEAMPDIAQSDLFQVRASSKPATKSGAAAEPYFQEPLFRDGSINAHPFTQRANVKGLDKVADFALPAEPPADVDPQAWADFVSLRGTLAPWAIAMIARIFYTAAASRAELLVAHPTQAHLAQCRTADLCPACKGRAATVYETTEG</sequence>
<evidence type="ECO:0000256" key="9">
    <source>
        <dbReference type="ARBA" id="ARBA00023204"/>
    </source>
</evidence>
<evidence type="ECO:0000256" key="8">
    <source>
        <dbReference type="ARBA" id="ARBA00023125"/>
    </source>
</evidence>
<dbReference type="EMBL" id="JGYV01000001">
    <property type="protein sequence ID" value="KFI66125.1"/>
    <property type="molecule type" value="Genomic_DNA"/>
</dbReference>
<dbReference type="InterPro" id="IPR011604">
    <property type="entry name" value="PDDEXK-like_dom_sf"/>
</dbReference>
<evidence type="ECO:0000256" key="2">
    <source>
        <dbReference type="ARBA" id="ARBA00022741"/>
    </source>
</evidence>
<name>A0A087B525_9BIFI</name>
<dbReference type="InterPro" id="IPR027417">
    <property type="entry name" value="P-loop_NTPase"/>
</dbReference>
<dbReference type="Proteomes" id="UP000029067">
    <property type="component" value="Unassembled WGS sequence"/>
</dbReference>
<evidence type="ECO:0000256" key="5">
    <source>
        <dbReference type="ARBA" id="ARBA00022806"/>
    </source>
</evidence>
<dbReference type="PANTHER" id="PTHR11070">
    <property type="entry name" value="UVRD / RECB / PCRA DNA HELICASE FAMILY MEMBER"/>
    <property type="match status" value="1"/>
</dbReference>
<dbReference type="GO" id="GO:0003677">
    <property type="term" value="F:DNA binding"/>
    <property type="evidence" value="ECO:0007669"/>
    <property type="project" value="UniProtKB-KW"/>
</dbReference>
<evidence type="ECO:0000256" key="3">
    <source>
        <dbReference type="ARBA" id="ARBA00022763"/>
    </source>
</evidence>
<keyword evidence="7" id="KW-0067">ATP-binding</keyword>
<evidence type="ECO:0000313" key="13">
    <source>
        <dbReference type="Proteomes" id="UP000029067"/>
    </source>
</evidence>
<dbReference type="PANTHER" id="PTHR11070:SF59">
    <property type="entry name" value="DNA 3'-5' HELICASE"/>
    <property type="match status" value="1"/>
</dbReference>
<evidence type="ECO:0000256" key="7">
    <source>
        <dbReference type="ARBA" id="ARBA00022840"/>
    </source>
</evidence>
<dbReference type="GO" id="GO:0004527">
    <property type="term" value="F:exonuclease activity"/>
    <property type="evidence" value="ECO:0007669"/>
    <property type="project" value="UniProtKB-KW"/>
</dbReference>
<evidence type="ECO:0000313" key="12">
    <source>
        <dbReference type="EMBL" id="KFI66125.1"/>
    </source>
</evidence>
<dbReference type="Pfam" id="PF12705">
    <property type="entry name" value="PDDEXK_1"/>
    <property type="match status" value="1"/>
</dbReference>
<evidence type="ECO:0000256" key="1">
    <source>
        <dbReference type="ARBA" id="ARBA00022722"/>
    </source>
</evidence>
<dbReference type="InterPro" id="IPR000212">
    <property type="entry name" value="DNA_helicase_UvrD/REP"/>
</dbReference>
<dbReference type="STRING" id="1688.BCUN_0631"/>
<keyword evidence="6" id="KW-0269">Exonuclease</keyword>
<dbReference type="eggNOG" id="COG0210">
    <property type="taxonomic scope" value="Bacteria"/>
</dbReference>
<keyword evidence="4" id="KW-0378">Hydrolase</keyword>
<reference evidence="12 13" key="1">
    <citation type="submission" date="2014-03" db="EMBL/GenBank/DDBJ databases">
        <title>Genomics of Bifidobacteria.</title>
        <authorList>
            <person name="Ventura M."/>
            <person name="Milani C."/>
            <person name="Lugli G.A."/>
        </authorList>
    </citation>
    <scope>NUCLEOTIDE SEQUENCE [LARGE SCALE GENOMIC DNA]</scope>
    <source>
        <strain evidence="12 13">LMG 10738</strain>
    </source>
</reference>
<keyword evidence="8" id="KW-0238">DNA-binding</keyword>
<protein>
    <submittedName>
        <fullName evidence="12">ATP-dependent DNA helicase, UvrD/REP family</fullName>
    </submittedName>
</protein>
<dbReference type="InterPro" id="IPR014017">
    <property type="entry name" value="DNA_helicase_UvrD-like_C"/>
</dbReference>
<dbReference type="PROSITE" id="PS51217">
    <property type="entry name" value="UVRD_HELICASE_CTER"/>
    <property type="match status" value="1"/>
</dbReference>
<keyword evidence="1" id="KW-0540">Nuclease</keyword>
<keyword evidence="3" id="KW-0227">DNA damage</keyword>
<dbReference type="GO" id="GO:0000725">
    <property type="term" value="P:recombinational repair"/>
    <property type="evidence" value="ECO:0007669"/>
    <property type="project" value="TreeGrafter"/>
</dbReference>
<accession>A0A087B525</accession>
<gene>
    <name evidence="12" type="ORF">BCUN_0631</name>
</gene>
<dbReference type="GO" id="GO:0033202">
    <property type="term" value="C:DNA helicase complex"/>
    <property type="evidence" value="ECO:0007669"/>
    <property type="project" value="TreeGrafter"/>
</dbReference>
<dbReference type="Pfam" id="PF13245">
    <property type="entry name" value="AAA_19"/>
    <property type="match status" value="1"/>
</dbReference>
<proteinExistence type="predicted"/>
<dbReference type="GO" id="GO:0043138">
    <property type="term" value="F:3'-5' DNA helicase activity"/>
    <property type="evidence" value="ECO:0007669"/>
    <property type="project" value="TreeGrafter"/>
</dbReference>
<evidence type="ECO:0000256" key="10">
    <source>
        <dbReference type="SAM" id="MobiDB-lite"/>
    </source>
</evidence>
<feature type="region of interest" description="Disordered" evidence="10">
    <location>
        <begin position="982"/>
        <end position="1010"/>
    </location>
</feature>
<comment type="caution">
    <text evidence="12">The sequence shown here is derived from an EMBL/GenBank/DDBJ whole genome shotgun (WGS) entry which is preliminary data.</text>
</comment>
<dbReference type="eggNOG" id="COG2887">
    <property type="taxonomic scope" value="Bacteria"/>
</dbReference>
<dbReference type="InterPro" id="IPR038726">
    <property type="entry name" value="PDDEXK_AddAB-type"/>
</dbReference>
<keyword evidence="2" id="KW-0547">Nucleotide-binding</keyword>
<evidence type="ECO:0000259" key="11">
    <source>
        <dbReference type="PROSITE" id="PS51217"/>
    </source>
</evidence>
<evidence type="ECO:0000256" key="4">
    <source>
        <dbReference type="ARBA" id="ARBA00022801"/>
    </source>
</evidence>
<evidence type="ECO:0000256" key="6">
    <source>
        <dbReference type="ARBA" id="ARBA00022839"/>
    </source>
</evidence>
<feature type="compositionally biased region" description="Basic and acidic residues" evidence="10">
    <location>
        <begin position="1000"/>
        <end position="1009"/>
    </location>
</feature>